<dbReference type="Pfam" id="PF02037">
    <property type="entry name" value="SAP"/>
    <property type="match status" value="1"/>
</dbReference>
<feature type="domain" description="SAP" evidence="1">
    <location>
        <begin position="32"/>
        <end position="66"/>
    </location>
</feature>
<evidence type="ECO:0000259" key="1">
    <source>
        <dbReference type="PROSITE" id="PS50800"/>
    </source>
</evidence>
<dbReference type="Proteomes" id="UP001054902">
    <property type="component" value="Unassembled WGS sequence"/>
</dbReference>
<dbReference type="InterPro" id="IPR036361">
    <property type="entry name" value="SAP_dom_sf"/>
</dbReference>
<dbReference type="PROSITE" id="PS50800">
    <property type="entry name" value="SAP"/>
    <property type="match status" value="1"/>
</dbReference>
<proteinExistence type="predicted"/>
<dbReference type="SMART" id="SM00513">
    <property type="entry name" value="SAP"/>
    <property type="match status" value="1"/>
</dbReference>
<name>A0AAD3H2F3_9STRA</name>
<dbReference type="SUPFAM" id="SSF68906">
    <property type="entry name" value="SAP domain"/>
    <property type="match status" value="1"/>
</dbReference>
<dbReference type="EMBL" id="BLLK01000023">
    <property type="protein sequence ID" value="GFH47613.1"/>
    <property type="molecule type" value="Genomic_DNA"/>
</dbReference>
<evidence type="ECO:0000313" key="2">
    <source>
        <dbReference type="EMBL" id="GFH47613.1"/>
    </source>
</evidence>
<dbReference type="InterPro" id="IPR003034">
    <property type="entry name" value="SAP_dom"/>
</dbReference>
<dbReference type="AlphaFoldDB" id="A0AAD3H2F3"/>
<comment type="caution">
    <text evidence="2">The sequence shown here is derived from an EMBL/GenBank/DDBJ whole genome shotgun (WGS) entry which is preliminary data.</text>
</comment>
<evidence type="ECO:0000313" key="3">
    <source>
        <dbReference type="Proteomes" id="UP001054902"/>
    </source>
</evidence>
<protein>
    <recommendedName>
        <fullName evidence="1">SAP domain-containing protein</fullName>
    </recommendedName>
</protein>
<keyword evidence="3" id="KW-1185">Reference proteome</keyword>
<reference evidence="2 3" key="1">
    <citation type="journal article" date="2021" name="Sci. Rep.">
        <title>The genome of the diatom Chaetoceros tenuissimus carries an ancient integrated fragment of an extant virus.</title>
        <authorList>
            <person name="Hongo Y."/>
            <person name="Kimura K."/>
            <person name="Takaki Y."/>
            <person name="Yoshida Y."/>
            <person name="Baba S."/>
            <person name="Kobayashi G."/>
            <person name="Nagasaki K."/>
            <person name="Hano T."/>
            <person name="Tomaru Y."/>
        </authorList>
    </citation>
    <scope>NUCLEOTIDE SEQUENCE [LARGE SCALE GENOMIC DNA]</scope>
    <source>
        <strain evidence="2 3">NIES-3715</strain>
    </source>
</reference>
<dbReference type="Gene3D" id="1.10.720.30">
    <property type="entry name" value="SAP domain"/>
    <property type="match status" value="1"/>
</dbReference>
<accession>A0AAD3H2F3</accession>
<sequence>MDALIAFSLGLPSRRKRSSSTKKKKKKADNYFETLTTVQLKDMCKAGKLKQSGTKAELCQRLLEHEFIRPFIWCTQNQLKAELKEQMLVQSGSKYEQILRLIHHKYGTGQVKRAATDTVTDESGETKQVLKKRKINPKPETMYTRIEKKIKSVQQKKYQTNQGSKRHACDVFDMLETLMDEYCVKSDALKNDPMLAFRVAKAGWSAIYDFWQYFERLGYASREAQKALALLQFILFKVKETGLLSKDDVEEMVVVLENSYACFKDYGLHRGPSLKEGVSITDEPPLNFYGSNFYAKYDYLNDDKNMIEETIRIIMEDYDPKSRPKGKNKSLECDIRGFCALNGIPYPPNKK</sequence>
<organism evidence="2 3">
    <name type="scientific">Chaetoceros tenuissimus</name>
    <dbReference type="NCBI Taxonomy" id="426638"/>
    <lineage>
        <taxon>Eukaryota</taxon>
        <taxon>Sar</taxon>
        <taxon>Stramenopiles</taxon>
        <taxon>Ochrophyta</taxon>
        <taxon>Bacillariophyta</taxon>
        <taxon>Coscinodiscophyceae</taxon>
        <taxon>Chaetocerotophycidae</taxon>
        <taxon>Chaetocerotales</taxon>
        <taxon>Chaetocerotaceae</taxon>
        <taxon>Chaetoceros</taxon>
    </lineage>
</organism>
<gene>
    <name evidence="2" type="ORF">CTEN210_04088</name>
</gene>